<dbReference type="EMBL" id="CM051402">
    <property type="protein sequence ID" value="KAJ4710181.1"/>
    <property type="molecule type" value="Genomic_DNA"/>
</dbReference>
<evidence type="ECO:0000313" key="2">
    <source>
        <dbReference type="Proteomes" id="UP001164539"/>
    </source>
</evidence>
<name>A0ACC1XFD9_MELAZ</name>
<dbReference type="Proteomes" id="UP001164539">
    <property type="component" value="Chromosome 9"/>
</dbReference>
<proteinExistence type="predicted"/>
<keyword evidence="2" id="KW-1185">Reference proteome</keyword>
<accession>A0ACC1XFD9</accession>
<sequence>MAELLVYDLVKNVSGKLASLAWKEISMASSFKKHVEKLAKALKSMEAVLLDADERPVDSHERRDWLENLKDVCYDAEDVLDEFEIEVWNRMSSRKKVSNFFSFSNACPLAFRLRMGHKIKEIRERLNEIKADHKETPTERKTHENKTCHNQGKRDCGCFISHR</sequence>
<organism evidence="1 2">
    <name type="scientific">Melia azedarach</name>
    <name type="common">Chinaberry tree</name>
    <dbReference type="NCBI Taxonomy" id="155640"/>
    <lineage>
        <taxon>Eukaryota</taxon>
        <taxon>Viridiplantae</taxon>
        <taxon>Streptophyta</taxon>
        <taxon>Embryophyta</taxon>
        <taxon>Tracheophyta</taxon>
        <taxon>Spermatophyta</taxon>
        <taxon>Magnoliopsida</taxon>
        <taxon>eudicotyledons</taxon>
        <taxon>Gunneridae</taxon>
        <taxon>Pentapetalae</taxon>
        <taxon>rosids</taxon>
        <taxon>malvids</taxon>
        <taxon>Sapindales</taxon>
        <taxon>Meliaceae</taxon>
        <taxon>Melia</taxon>
    </lineage>
</organism>
<evidence type="ECO:0000313" key="1">
    <source>
        <dbReference type="EMBL" id="KAJ4710181.1"/>
    </source>
</evidence>
<comment type="caution">
    <text evidence="1">The sequence shown here is derived from an EMBL/GenBank/DDBJ whole genome shotgun (WGS) entry which is preliminary data.</text>
</comment>
<gene>
    <name evidence="1" type="ORF">OWV82_016398</name>
</gene>
<protein>
    <submittedName>
        <fullName evidence="1">Disease resistance protein</fullName>
    </submittedName>
</protein>
<reference evidence="1 2" key="1">
    <citation type="journal article" date="2023" name="Science">
        <title>Complex scaffold remodeling in plant triterpene biosynthesis.</title>
        <authorList>
            <person name="De La Pena R."/>
            <person name="Hodgson H."/>
            <person name="Liu J.C."/>
            <person name="Stephenson M.J."/>
            <person name="Martin A.C."/>
            <person name="Owen C."/>
            <person name="Harkess A."/>
            <person name="Leebens-Mack J."/>
            <person name="Jimenez L.E."/>
            <person name="Osbourn A."/>
            <person name="Sattely E.S."/>
        </authorList>
    </citation>
    <scope>NUCLEOTIDE SEQUENCE [LARGE SCALE GENOMIC DNA]</scope>
    <source>
        <strain evidence="2">cv. JPN11</strain>
        <tissue evidence="1">Leaf</tissue>
    </source>
</reference>